<dbReference type="EMBL" id="JAMZMK010005962">
    <property type="protein sequence ID" value="KAI7751157.1"/>
    <property type="molecule type" value="Genomic_DNA"/>
</dbReference>
<dbReference type="AlphaFoldDB" id="A0AAD5D0L8"/>
<organism evidence="1 2">
    <name type="scientific">Ambrosia artemisiifolia</name>
    <name type="common">Common ragweed</name>
    <dbReference type="NCBI Taxonomy" id="4212"/>
    <lineage>
        <taxon>Eukaryota</taxon>
        <taxon>Viridiplantae</taxon>
        <taxon>Streptophyta</taxon>
        <taxon>Embryophyta</taxon>
        <taxon>Tracheophyta</taxon>
        <taxon>Spermatophyta</taxon>
        <taxon>Magnoliopsida</taxon>
        <taxon>eudicotyledons</taxon>
        <taxon>Gunneridae</taxon>
        <taxon>Pentapetalae</taxon>
        <taxon>asterids</taxon>
        <taxon>campanulids</taxon>
        <taxon>Asterales</taxon>
        <taxon>Asteraceae</taxon>
        <taxon>Asteroideae</taxon>
        <taxon>Heliantheae alliance</taxon>
        <taxon>Heliantheae</taxon>
        <taxon>Ambrosia</taxon>
    </lineage>
</organism>
<name>A0AAD5D0L8_AMBAR</name>
<gene>
    <name evidence="1" type="ORF">M8C21_006767</name>
</gene>
<keyword evidence="2" id="KW-1185">Reference proteome</keyword>
<sequence>MTMAMDFVREIGGSELLGPPRFRQDSDRDLMMVDGERRLLVMIQMTVSGGGDRRQQLQFCAEFMTVDGFLESIL</sequence>
<proteinExistence type="predicted"/>
<accession>A0AAD5D0L8</accession>
<dbReference type="Proteomes" id="UP001206925">
    <property type="component" value="Unassembled WGS sequence"/>
</dbReference>
<reference evidence="1" key="1">
    <citation type="submission" date="2022-06" db="EMBL/GenBank/DDBJ databases">
        <title>Uncovering the hologenomic basis of an extraordinary plant invasion.</title>
        <authorList>
            <person name="Bieker V.C."/>
            <person name="Martin M.D."/>
            <person name="Gilbert T."/>
            <person name="Hodgins K."/>
            <person name="Battlay P."/>
            <person name="Petersen B."/>
            <person name="Wilson J."/>
        </authorList>
    </citation>
    <scope>NUCLEOTIDE SEQUENCE</scope>
    <source>
        <strain evidence="1">AA19_3_7</strain>
        <tissue evidence="1">Leaf</tissue>
    </source>
</reference>
<evidence type="ECO:0000313" key="2">
    <source>
        <dbReference type="Proteomes" id="UP001206925"/>
    </source>
</evidence>
<protein>
    <submittedName>
        <fullName evidence="1">Uncharacterized protein</fullName>
    </submittedName>
</protein>
<evidence type="ECO:0000313" key="1">
    <source>
        <dbReference type="EMBL" id="KAI7751157.1"/>
    </source>
</evidence>
<comment type="caution">
    <text evidence="1">The sequence shown here is derived from an EMBL/GenBank/DDBJ whole genome shotgun (WGS) entry which is preliminary data.</text>
</comment>